<comment type="caution">
    <text evidence="2">The sequence shown here is derived from an EMBL/GenBank/DDBJ whole genome shotgun (WGS) entry which is preliminary data.</text>
</comment>
<reference evidence="2 3" key="1">
    <citation type="submission" date="2018-11" db="EMBL/GenBank/DDBJ databases">
        <title>Pseudaminobacter arsenicus sp. nov., an arsenic-resistant bacterium isolated from arsenic-rich aquifers.</title>
        <authorList>
            <person name="Mu Y."/>
        </authorList>
    </citation>
    <scope>NUCLEOTIDE SEQUENCE [LARGE SCALE GENOMIC DNA]</scope>
    <source>
        <strain evidence="2 3">CB3</strain>
    </source>
</reference>
<evidence type="ECO:0000256" key="1">
    <source>
        <dbReference type="SAM" id="Phobius"/>
    </source>
</evidence>
<keyword evidence="1" id="KW-1133">Transmembrane helix</keyword>
<sequence>MKEDELHTLTETQKKARRSRSIAIGLGLAALVVIFYIATIIKFNPAILDRAM</sequence>
<evidence type="ECO:0008006" key="4">
    <source>
        <dbReference type="Google" id="ProtNLM"/>
    </source>
</evidence>
<feature type="transmembrane region" description="Helical" evidence="1">
    <location>
        <begin position="21"/>
        <end position="43"/>
    </location>
</feature>
<gene>
    <name evidence="2" type="ORF">EET67_13825</name>
</gene>
<dbReference type="AlphaFoldDB" id="A0A432V4Z4"/>
<dbReference type="RefSeq" id="WP_128625235.1">
    <property type="nucleotide sequence ID" value="NZ_ML133511.1"/>
</dbReference>
<protein>
    <recommendedName>
        <fullName evidence="4">CoxF protein</fullName>
    </recommendedName>
</protein>
<dbReference type="EMBL" id="RKST01000013">
    <property type="protein sequence ID" value="RUM97224.1"/>
    <property type="molecule type" value="Genomic_DNA"/>
</dbReference>
<organism evidence="2 3">
    <name type="scientific">Borborobacter arsenicus</name>
    <dbReference type="NCBI Taxonomy" id="1851146"/>
    <lineage>
        <taxon>Bacteria</taxon>
        <taxon>Pseudomonadati</taxon>
        <taxon>Pseudomonadota</taxon>
        <taxon>Alphaproteobacteria</taxon>
        <taxon>Hyphomicrobiales</taxon>
        <taxon>Phyllobacteriaceae</taxon>
        <taxon>Borborobacter</taxon>
    </lineage>
</organism>
<dbReference type="OrthoDB" id="8243434at2"/>
<evidence type="ECO:0000313" key="3">
    <source>
        <dbReference type="Proteomes" id="UP000281647"/>
    </source>
</evidence>
<proteinExistence type="predicted"/>
<accession>A0A432V4Z4</accession>
<keyword evidence="3" id="KW-1185">Reference proteome</keyword>
<keyword evidence="1" id="KW-0472">Membrane</keyword>
<evidence type="ECO:0000313" key="2">
    <source>
        <dbReference type="EMBL" id="RUM97224.1"/>
    </source>
</evidence>
<dbReference type="Proteomes" id="UP000281647">
    <property type="component" value="Unassembled WGS sequence"/>
</dbReference>
<keyword evidence="1" id="KW-0812">Transmembrane</keyword>
<name>A0A432V4Z4_9HYPH</name>